<dbReference type="Pfam" id="PF03099">
    <property type="entry name" value="BPL_LplA_LipB"/>
    <property type="match status" value="1"/>
</dbReference>
<gene>
    <name evidence="3" type="ORF">IAC07_03340</name>
</gene>
<proteinExistence type="predicted"/>
<evidence type="ECO:0000256" key="1">
    <source>
        <dbReference type="ARBA" id="ARBA00022598"/>
    </source>
</evidence>
<organism evidence="3 4">
    <name type="scientific">Candidatus Cryptobacteroides gallistercoris</name>
    <dbReference type="NCBI Taxonomy" id="2840765"/>
    <lineage>
        <taxon>Bacteria</taxon>
        <taxon>Pseudomonadati</taxon>
        <taxon>Bacteroidota</taxon>
        <taxon>Bacteroidia</taxon>
        <taxon>Bacteroidales</taxon>
        <taxon>Candidatus Cryptobacteroides</taxon>
    </lineage>
</organism>
<evidence type="ECO:0000259" key="2">
    <source>
        <dbReference type="PROSITE" id="PS51733"/>
    </source>
</evidence>
<dbReference type="InterPro" id="IPR004408">
    <property type="entry name" value="Biotin_CoA_COase_ligase"/>
</dbReference>
<evidence type="ECO:0000313" key="3">
    <source>
        <dbReference type="EMBL" id="MBO8453743.1"/>
    </source>
</evidence>
<reference evidence="3" key="2">
    <citation type="journal article" date="2021" name="PeerJ">
        <title>Extensive microbial diversity within the chicken gut microbiome revealed by metagenomics and culture.</title>
        <authorList>
            <person name="Gilroy R."/>
            <person name="Ravi A."/>
            <person name="Getino M."/>
            <person name="Pursley I."/>
            <person name="Horton D.L."/>
            <person name="Alikhan N.F."/>
            <person name="Baker D."/>
            <person name="Gharbi K."/>
            <person name="Hall N."/>
            <person name="Watson M."/>
            <person name="Adriaenssens E.M."/>
            <person name="Foster-Nyarko E."/>
            <person name="Jarju S."/>
            <person name="Secka A."/>
            <person name="Antonio M."/>
            <person name="Oren A."/>
            <person name="Chaudhuri R.R."/>
            <person name="La Ragione R."/>
            <person name="Hildebrand F."/>
            <person name="Pallen M.J."/>
        </authorList>
    </citation>
    <scope>NUCLEOTIDE SEQUENCE</scope>
    <source>
        <strain evidence="3">F1-3629</strain>
    </source>
</reference>
<comment type="caution">
    <text evidence="3">The sequence shown here is derived from an EMBL/GenBank/DDBJ whole genome shotgun (WGS) entry which is preliminary data.</text>
</comment>
<evidence type="ECO:0000313" key="4">
    <source>
        <dbReference type="Proteomes" id="UP000771749"/>
    </source>
</evidence>
<dbReference type="SUPFAM" id="SSF55681">
    <property type="entry name" value="Class II aaRS and biotin synthetases"/>
    <property type="match status" value="1"/>
</dbReference>
<dbReference type="PANTHER" id="PTHR12835">
    <property type="entry name" value="BIOTIN PROTEIN LIGASE"/>
    <property type="match status" value="1"/>
</dbReference>
<dbReference type="NCBIfam" id="TIGR00121">
    <property type="entry name" value="birA_ligase"/>
    <property type="match status" value="1"/>
</dbReference>
<name>A0A940IG84_9BACT</name>
<sequence>MGKKYDIIWYGTVDSTNTVARNTLSVIDKMSVIAAEYQTAGRGQKGNVWSSEAGKNLTFSAAVRFGTGMFPKIPAQDQFAVSEAAAVAVSDCLAAYGITASVKWPNDIIVRDRKICGILIENTVRGAMLEGSVIGIGLNVNQTVFPPEVPNPTSMKRETGTEYSADSVLEKLAGTLSTILGQLTDETAIGRLNGRYLSGLYWKDELHRFADCISGEEFDGIIRGITPAARLIVETAGGKTREFAFKEISYLR</sequence>
<dbReference type="GO" id="GO:0004077">
    <property type="term" value="F:biotin--[biotin carboxyl-carrier protein] ligase activity"/>
    <property type="evidence" value="ECO:0007669"/>
    <property type="project" value="UniProtKB-EC"/>
</dbReference>
<dbReference type="InterPro" id="IPR004143">
    <property type="entry name" value="BPL_LPL_catalytic"/>
</dbReference>
<dbReference type="GO" id="GO:0005737">
    <property type="term" value="C:cytoplasm"/>
    <property type="evidence" value="ECO:0007669"/>
    <property type="project" value="TreeGrafter"/>
</dbReference>
<dbReference type="AlphaFoldDB" id="A0A940IG84"/>
<dbReference type="CDD" id="cd16442">
    <property type="entry name" value="BPL"/>
    <property type="match status" value="1"/>
</dbReference>
<dbReference type="EC" id="6.3.4.15" evidence="3"/>
<feature type="domain" description="BPL/LPL catalytic" evidence="2">
    <location>
        <begin position="2"/>
        <end position="184"/>
    </location>
</feature>
<dbReference type="PANTHER" id="PTHR12835:SF5">
    <property type="entry name" value="BIOTIN--PROTEIN LIGASE"/>
    <property type="match status" value="1"/>
</dbReference>
<keyword evidence="1 3" id="KW-0436">Ligase</keyword>
<dbReference type="Proteomes" id="UP000771749">
    <property type="component" value="Unassembled WGS sequence"/>
</dbReference>
<dbReference type="InterPro" id="IPR045864">
    <property type="entry name" value="aa-tRNA-synth_II/BPL/LPL"/>
</dbReference>
<accession>A0A940IG84</accession>
<dbReference type="PROSITE" id="PS51733">
    <property type="entry name" value="BPL_LPL_CATALYTIC"/>
    <property type="match status" value="1"/>
</dbReference>
<dbReference type="EMBL" id="JADIMJ010000049">
    <property type="protein sequence ID" value="MBO8453743.1"/>
    <property type="molecule type" value="Genomic_DNA"/>
</dbReference>
<dbReference type="Gene3D" id="3.30.930.10">
    <property type="entry name" value="Bira Bifunctional Protein, Domain 2"/>
    <property type="match status" value="1"/>
</dbReference>
<protein>
    <submittedName>
        <fullName evidence="3">Biotin--[acetyl-CoA-carboxylase] ligase</fullName>
        <ecNumber evidence="3">6.3.4.15</ecNumber>
    </submittedName>
</protein>
<reference evidence="3" key="1">
    <citation type="submission" date="2020-10" db="EMBL/GenBank/DDBJ databases">
        <authorList>
            <person name="Gilroy R."/>
        </authorList>
    </citation>
    <scope>NUCLEOTIDE SEQUENCE</scope>
    <source>
        <strain evidence="3">F1-3629</strain>
    </source>
</reference>